<evidence type="ECO:0000313" key="4">
    <source>
        <dbReference type="Proteomes" id="UP001487740"/>
    </source>
</evidence>
<comment type="caution">
    <text evidence="3">The sequence shown here is derived from an EMBL/GenBank/DDBJ whole genome shotgun (WGS) entry which is preliminary data.</text>
</comment>
<gene>
    <name evidence="3" type="ORF">O3P69_006377</name>
</gene>
<evidence type="ECO:0000256" key="2">
    <source>
        <dbReference type="SAM" id="Phobius"/>
    </source>
</evidence>
<evidence type="ECO:0000313" key="3">
    <source>
        <dbReference type="EMBL" id="KAK8394139.1"/>
    </source>
</evidence>
<proteinExistence type="predicted"/>
<evidence type="ECO:0000256" key="1">
    <source>
        <dbReference type="SAM" id="MobiDB-lite"/>
    </source>
</evidence>
<feature type="region of interest" description="Disordered" evidence="1">
    <location>
        <begin position="72"/>
        <end position="102"/>
    </location>
</feature>
<dbReference type="AlphaFoldDB" id="A0AAW0U259"/>
<sequence>MKERFSLAYAFFAWNMFGILAYMMYKGKLTKVEDGNEESQGRQFVKMLHLKNVTLHEIKGINYVQKYDLNEEAAHETGVPETGVTNEDQEQFQEESELKDSL</sequence>
<keyword evidence="2" id="KW-0472">Membrane</keyword>
<accession>A0AAW0U259</accession>
<feature type="transmembrane region" description="Helical" evidence="2">
    <location>
        <begin position="6"/>
        <end position="25"/>
    </location>
</feature>
<reference evidence="3 4" key="1">
    <citation type="submission" date="2023-03" db="EMBL/GenBank/DDBJ databases">
        <title>High-quality genome of Scylla paramamosain provides insights in environmental adaptation.</title>
        <authorList>
            <person name="Zhang L."/>
        </authorList>
    </citation>
    <scope>NUCLEOTIDE SEQUENCE [LARGE SCALE GENOMIC DNA]</scope>
    <source>
        <strain evidence="3">LZ_2023a</strain>
        <tissue evidence="3">Muscle</tissue>
    </source>
</reference>
<organism evidence="3 4">
    <name type="scientific">Scylla paramamosain</name>
    <name type="common">Mud crab</name>
    <dbReference type="NCBI Taxonomy" id="85552"/>
    <lineage>
        <taxon>Eukaryota</taxon>
        <taxon>Metazoa</taxon>
        <taxon>Ecdysozoa</taxon>
        <taxon>Arthropoda</taxon>
        <taxon>Crustacea</taxon>
        <taxon>Multicrustacea</taxon>
        <taxon>Malacostraca</taxon>
        <taxon>Eumalacostraca</taxon>
        <taxon>Eucarida</taxon>
        <taxon>Decapoda</taxon>
        <taxon>Pleocyemata</taxon>
        <taxon>Brachyura</taxon>
        <taxon>Eubrachyura</taxon>
        <taxon>Portunoidea</taxon>
        <taxon>Portunidae</taxon>
        <taxon>Portuninae</taxon>
        <taxon>Scylla</taxon>
    </lineage>
</organism>
<keyword evidence="2" id="KW-1133">Transmembrane helix</keyword>
<name>A0AAW0U259_SCYPA</name>
<dbReference type="Proteomes" id="UP001487740">
    <property type="component" value="Unassembled WGS sequence"/>
</dbReference>
<protein>
    <submittedName>
        <fullName evidence="3">Uncharacterized protein</fullName>
    </submittedName>
</protein>
<keyword evidence="2" id="KW-0812">Transmembrane</keyword>
<dbReference type="EMBL" id="JARAKH010000019">
    <property type="protein sequence ID" value="KAK8394139.1"/>
    <property type="molecule type" value="Genomic_DNA"/>
</dbReference>
<keyword evidence="4" id="KW-1185">Reference proteome</keyword>